<gene>
    <name evidence="2" type="ORF">J3U87_22630</name>
</gene>
<evidence type="ECO:0000259" key="1">
    <source>
        <dbReference type="PROSITE" id="PS50075"/>
    </source>
</evidence>
<dbReference type="AlphaFoldDB" id="A0A8A4TEK7"/>
<keyword evidence="3" id="KW-1185">Reference proteome</keyword>
<reference evidence="2" key="1">
    <citation type="submission" date="2021-03" db="EMBL/GenBank/DDBJ databases">
        <title>Acanthopleuribacteraceae sp. M133.</title>
        <authorList>
            <person name="Wang G."/>
        </authorList>
    </citation>
    <scope>NUCLEOTIDE SEQUENCE</scope>
    <source>
        <strain evidence="2">M133</strain>
    </source>
</reference>
<dbReference type="EMBL" id="CP071793">
    <property type="protein sequence ID" value="QTD48386.1"/>
    <property type="molecule type" value="Genomic_DNA"/>
</dbReference>
<organism evidence="2 3">
    <name type="scientific">Sulfidibacter corallicola</name>
    <dbReference type="NCBI Taxonomy" id="2818388"/>
    <lineage>
        <taxon>Bacteria</taxon>
        <taxon>Pseudomonadati</taxon>
        <taxon>Acidobacteriota</taxon>
        <taxon>Holophagae</taxon>
        <taxon>Acanthopleuribacterales</taxon>
        <taxon>Acanthopleuribacteraceae</taxon>
        <taxon>Sulfidibacter</taxon>
    </lineage>
</organism>
<accession>A0A8A4TEK7</accession>
<evidence type="ECO:0000313" key="3">
    <source>
        <dbReference type="Proteomes" id="UP000663929"/>
    </source>
</evidence>
<dbReference type="SUPFAM" id="SSF47336">
    <property type="entry name" value="ACP-like"/>
    <property type="match status" value="1"/>
</dbReference>
<feature type="domain" description="Carrier" evidence="1">
    <location>
        <begin position="6"/>
        <end position="85"/>
    </location>
</feature>
<proteinExistence type="predicted"/>
<sequence length="87" mass="9924">MSHTTASISLDLETYIRKHFHVAAEDTYFNRDLHLWKEGYVDSTGAVEVVAFLEERYDLRLPDEVLFDPTFTSISGIAAKVFELLNG</sequence>
<dbReference type="InterPro" id="IPR009081">
    <property type="entry name" value="PP-bd_ACP"/>
</dbReference>
<dbReference type="PROSITE" id="PS50075">
    <property type="entry name" value="CARRIER"/>
    <property type="match status" value="1"/>
</dbReference>
<dbReference type="Gene3D" id="1.10.1200.10">
    <property type="entry name" value="ACP-like"/>
    <property type="match status" value="1"/>
</dbReference>
<dbReference type="InterPro" id="IPR036736">
    <property type="entry name" value="ACP-like_sf"/>
</dbReference>
<protein>
    <submittedName>
        <fullName evidence="2">Acyl carrier protein</fullName>
    </submittedName>
</protein>
<evidence type="ECO:0000313" key="2">
    <source>
        <dbReference type="EMBL" id="QTD48386.1"/>
    </source>
</evidence>
<name>A0A8A4TEK7_SULCO</name>
<dbReference type="RefSeq" id="WP_237378040.1">
    <property type="nucleotide sequence ID" value="NZ_CP071793.1"/>
</dbReference>
<dbReference type="KEGG" id="scor:J3U87_22630"/>
<dbReference type="Proteomes" id="UP000663929">
    <property type="component" value="Chromosome"/>
</dbReference>